<dbReference type="EMBL" id="GL377310">
    <property type="protein sequence ID" value="EFI93847.1"/>
    <property type="molecule type" value="Genomic_DNA"/>
</dbReference>
<accession>D8QEG3</accession>
<dbReference type="HOGENOM" id="CLU_2923989_0_0_1"/>
<dbReference type="InParanoid" id="D8QEG3"/>
<name>D8QEG3_SCHCM</name>
<sequence>MGAEKDTWRRIDHSARQEGWTGSTASVKFRAGKTTIAFLPASSRAKTGSASAYPPASPSID</sequence>
<dbReference type="Proteomes" id="UP000007431">
    <property type="component" value="Unassembled WGS sequence"/>
</dbReference>
<evidence type="ECO:0000313" key="2">
    <source>
        <dbReference type="Proteomes" id="UP000007431"/>
    </source>
</evidence>
<keyword evidence="2" id="KW-1185">Reference proteome</keyword>
<organism evidence="2">
    <name type="scientific">Schizophyllum commune (strain H4-8 / FGSC 9210)</name>
    <name type="common">Split gill fungus</name>
    <dbReference type="NCBI Taxonomy" id="578458"/>
    <lineage>
        <taxon>Eukaryota</taxon>
        <taxon>Fungi</taxon>
        <taxon>Dikarya</taxon>
        <taxon>Basidiomycota</taxon>
        <taxon>Agaricomycotina</taxon>
        <taxon>Agaricomycetes</taxon>
        <taxon>Agaricomycetidae</taxon>
        <taxon>Agaricales</taxon>
        <taxon>Schizophyllaceae</taxon>
        <taxon>Schizophyllum</taxon>
    </lineage>
</organism>
<reference evidence="1 2" key="1">
    <citation type="journal article" date="2010" name="Nat. Biotechnol.">
        <title>Genome sequence of the model mushroom Schizophyllum commune.</title>
        <authorList>
            <person name="Ohm R.A."/>
            <person name="de Jong J.F."/>
            <person name="Lugones L.G."/>
            <person name="Aerts A."/>
            <person name="Kothe E."/>
            <person name="Stajich J.E."/>
            <person name="de Vries R.P."/>
            <person name="Record E."/>
            <person name="Levasseur A."/>
            <person name="Baker S.E."/>
            <person name="Bartholomew K.A."/>
            <person name="Coutinho P.M."/>
            <person name="Erdmann S."/>
            <person name="Fowler T.J."/>
            <person name="Gathman A.C."/>
            <person name="Lombard V."/>
            <person name="Henrissat B."/>
            <person name="Knabe N."/>
            <person name="Kuees U."/>
            <person name="Lilly W.W."/>
            <person name="Lindquist E."/>
            <person name="Lucas S."/>
            <person name="Magnuson J.K."/>
            <person name="Piumi F."/>
            <person name="Raudaskoski M."/>
            <person name="Salamov A."/>
            <person name="Schmutz J."/>
            <person name="Schwarze F.W.M.R."/>
            <person name="vanKuyk P.A."/>
            <person name="Horton J.S."/>
            <person name="Grigoriev I.V."/>
            <person name="Woesten H.A.B."/>
        </authorList>
    </citation>
    <scope>NUCLEOTIDE SEQUENCE [LARGE SCALE GENOMIC DNA]</scope>
    <source>
        <strain evidence="2">H4-8 / FGSC 9210</strain>
    </source>
</reference>
<gene>
    <name evidence="1" type="ORF">SCHCODRAFT_11991</name>
</gene>
<evidence type="ECO:0000313" key="1">
    <source>
        <dbReference type="EMBL" id="EFI93847.1"/>
    </source>
</evidence>
<proteinExistence type="predicted"/>
<dbReference type="AlphaFoldDB" id="D8QEG3"/>
<protein>
    <submittedName>
        <fullName evidence="1">Expressed protein</fullName>
    </submittedName>
</protein>